<protein>
    <submittedName>
        <fullName evidence="4">Phosphopantetheine-binding protein</fullName>
    </submittedName>
</protein>
<evidence type="ECO:0000256" key="2">
    <source>
        <dbReference type="ARBA" id="ARBA00022553"/>
    </source>
</evidence>
<proteinExistence type="predicted"/>
<dbReference type="InterPro" id="IPR006162">
    <property type="entry name" value="Ppantetheine_attach_site"/>
</dbReference>
<dbReference type="InterPro" id="IPR009081">
    <property type="entry name" value="PP-bd_ACP"/>
</dbReference>
<name>A0ABW2JW09_9ACTN</name>
<evidence type="ECO:0000313" key="5">
    <source>
        <dbReference type="Proteomes" id="UP001596523"/>
    </source>
</evidence>
<sequence length="81" mass="8737">MESAAGETTARVAHIITEVLGTDGAPLTENFYDLGGSSLQAIRICTRISRELALKAAPEDLFEHDTIGDFCTALIRAQSRE</sequence>
<dbReference type="Proteomes" id="UP001596523">
    <property type="component" value="Unassembled WGS sequence"/>
</dbReference>
<dbReference type="RefSeq" id="WP_381838379.1">
    <property type="nucleotide sequence ID" value="NZ_JBHTCF010000021.1"/>
</dbReference>
<dbReference type="InterPro" id="IPR020806">
    <property type="entry name" value="PKS_PP-bd"/>
</dbReference>
<comment type="caution">
    <text evidence="4">The sequence shown here is derived from an EMBL/GenBank/DDBJ whole genome shotgun (WGS) entry which is preliminary data.</text>
</comment>
<dbReference type="PROSITE" id="PS50075">
    <property type="entry name" value="CARRIER"/>
    <property type="match status" value="1"/>
</dbReference>
<evidence type="ECO:0000256" key="1">
    <source>
        <dbReference type="ARBA" id="ARBA00022450"/>
    </source>
</evidence>
<dbReference type="InterPro" id="IPR036736">
    <property type="entry name" value="ACP-like_sf"/>
</dbReference>
<dbReference type="SUPFAM" id="SSF47336">
    <property type="entry name" value="ACP-like"/>
    <property type="match status" value="1"/>
</dbReference>
<evidence type="ECO:0000259" key="3">
    <source>
        <dbReference type="PROSITE" id="PS50075"/>
    </source>
</evidence>
<organism evidence="4 5">
    <name type="scientific">Streptomyces monticola</name>
    <dbReference type="NCBI Taxonomy" id="2666263"/>
    <lineage>
        <taxon>Bacteria</taxon>
        <taxon>Bacillati</taxon>
        <taxon>Actinomycetota</taxon>
        <taxon>Actinomycetes</taxon>
        <taxon>Kitasatosporales</taxon>
        <taxon>Streptomycetaceae</taxon>
        <taxon>Streptomyces</taxon>
    </lineage>
</organism>
<gene>
    <name evidence="4" type="ORF">ACFQVC_35225</name>
</gene>
<dbReference type="EMBL" id="JBHTCF010000021">
    <property type="protein sequence ID" value="MFC7309451.1"/>
    <property type="molecule type" value="Genomic_DNA"/>
</dbReference>
<dbReference type="SMART" id="SM00823">
    <property type="entry name" value="PKS_PP"/>
    <property type="match status" value="1"/>
</dbReference>
<keyword evidence="1" id="KW-0596">Phosphopantetheine</keyword>
<reference evidence="5" key="1">
    <citation type="journal article" date="2019" name="Int. J. Syst. Evol. Microbiol.">
        <title>The Global Catalogue of Microorganisms (GCM) 10K type strain sequencing project: providing services to taxonomists for standard genome sequencing and annotation.</title>
        <authorList>
            <consortium name="The Broad Institute Genomics Platform"/>
            <consortium name="The Broad Institute Genome Sequencing Center for Infectious Disease"/>
            <person name="Wu L."/>
            <person name="Ma J."/>
        </authorList>
    </citation>
    <scope>NUCLEOTIDE SEQUENCE [LARGE SCALE GENOMIC DNA]</scope>
    <source>
        <strain evidence="5">SYNS20</strain>
    </source>
</reference>
<accession>A0ABW2JW09</accession>
<evidence type="ECO:0000313" key="4">
    <source>
        <dbReference type="EMBL" id="MFC7309451.1"/>
    </source>
</evidence>
<feature type="domain" description="Carrier" evidence="3">
    <location>
        <begin position="3"/>
        <end position="78"/>
    </location>
</feature>
<keyword evidence="5" id="KW-1185">Reference proteome</keyword>
<keyword evidence="2" id="KW-0597">Phosphoprotein</keyword>
<dbReference type="Pfam" id="PF00550">
    <property type="entry name" value="PP-binding"/>
    <property type="match status" value="1"/>
</dbReference>
<dbReference type="Gene3D" id="1.10.1200.10">
    <property type="entry name" value="ACP-like"/>
    <property type="match status" value="1"/>
</dbReference>
<dbReference type="PROSITE" id="PS00012">
    <property type="entry name" value="PHOSPHOPANTETHEINE"/>
    <property type="match status" value="1"/>
</dbReference>